<reference evidence="3" key="1">
    <citation type="submission" date="2016-09" db="EMBL/GenBank/DDBJ databases">
        <authorList>
            <person name="Varghese N."/>
            <person name="Submissions S."/>
        </authorList>
    </citation>
    <scope>NUCLEOTIDE SEQUENCE [LARGE SCALE GENOMIC DNA]</scope>
    <source>
        <strain evidence="3">25nlg</strain>
    </source>
</reference>
<dbReference type="AlphaFoldDB" id="A0A1G6LLP4"/>
<evidence type="ECO:0000313" key="3">
    <source>
        <dbReference type="Proteomes" id="UP000242662"/>
    </source>
</evidence>
<dbReference type="Pfam" id="PF11868">
    <property type="entry name" value="DUF3388"/>
    <property type="match status" value="1"/>
</dbReference>
<dbReference type="InterPro" id="IPR024514">
    <property type="entry name" value="DUF3388"/>
</dbReference>
<dbReference type="PROSITE" id="PS51671">
    <property type="entry name" value="ACT"/>
    <property type="match status" value="1"/>
</dbReference>
<dbReference type="PIRSF" id="PIRSF021288">
    <property type="entry name" value="UCP021288_ACT"/>
    <property type="match status" value="1"/>
</dbReference>
<feature type="domain" description="ACT" evidence="1">
    <location>
        <begin position="6"/>
        <end position="81"/>
    </location>
</feature>
<dbReference type="OrthoDB" id="2372367at2"/>
<evidence type="ECO:0000259" key="1">
    <source>
        <dbReference type="PROSITE" id="PS51671"/>
    </source>
</evidence>
<evidence type="ECO:0000313" key="2">
    <source>
        <dbReference type="EMBL" id="SDC43695.1"/>
    </source>
</evidence>
<name>A0A1G6LLP4_9BACI</name>
<dbReference type="Proteomes" id="UP000242662">
    <property type="component" value="Unassembled WGS sequence"/>
</dbReference>
<proteinExistence type="predicted"/>
<dbReference type="InterPro" id="IPR016784">
    <property type="entry name" value="UCP021288_ACT"/>
</dbReference>
<dbReference type="SUPFAM" id="SSF55021">
    <property type="entry name" value="ACT-like"/>
    <property type="match status" value="1"/>
</dbReference>
<gene>
    <name evidence="2" type="ORF">SAMN05421737_108157</name>
</gene>
<organism evidence="2 3">
    <name type="scientific">Shouchella lonarensis</name>
    <dbReference type="NCBI Taxonomy" id="1464122"/>
    <lineage>
        <taxon>Bacteria</taxon>
        <taxon>Bacillati</taxon>
        <taxon>Bacillota</taxon>
        <taxon>Bacilli</taxon>
        <taxon>Bacillales</taxon>
        <taxon>Bacillaceae</taxon>
        <taxon>Shouchella</taxon>
    </lineage>
</organism>
<dbReference type="STRING" id="1464122.SAMN05421737_108157"/>
<keyword evidence="3" id="KW-1185">Reference proteome</keyword>
<sequence length="255" mass="29548">MKEWYFEYQLHENRPGILGDIASLLGMLSINIVTINGVNDTRRGMLLRSVDDDHVTRFKAILHTIGNVTVTKFREPRVRDRLAIRHGRYIERDAMEKKTFRFIRHELGLLVDFMAELMKKDAHYLIGIRGMPRVGKTESVVAASVCANKRWSFISSTLLRQTVRSQLADDELEGDHIFIIDGIVSTMRATEKHRLLVDDIMRLPSVKVVEHPDIFIRETEYELEDFDCIIELRNDDAEEITYEMVESGFSSFDIS</sequence>
<dbReference type="RefSeq" id="WP_090776158.1">
    <property type="nucleotide sequence ID" value="NZ_FMYM01000008.1"/>
</dbReference>
<dbReference type="InterPro" id="IPR002912">
    <property type="entry name" value="ACT_dom"/>
</dbReference>
<dbReference type="EMBL" id="FMYM01000008">
    <property type="protein sequence ID" value="SDC43695.1"/>
    <property type="molecule type" value="Genomic_DNA"/>
</dbReference>
<protein>
    <recommendedName>
        <fullName evidence="1">ACT domain-containing protein</fullName>
    </recommendedName>
</protein>
<accession>A0A1G6LLP4</accession>
<dbReference type="InterPro" id="IPR045865">
    <property type="entry name" value="ACT-like_dom_sf"/>
</dbReference>